<name>N9TA51_9GAMM</name>
<feature type="compositionally biased region" description="Polar residues" evidence="3">
    <location>
        <begin position="139"/>
        <end position="154"/>
    </location>
</feature>
<feature type="compositionally biased region" description="Low complexity" evidence="3">
    <location>
        <begin position="162"/>
        <end position="179"/>
    </location>
</feature>
<dbReference type="OrthoDB" id="7156875at2"/>
<dbReference type="HOGENOM" id="CLU_004937_0_0_6"/>
<evidence type="ECO:0000259" key="5">
    <source>
        <dbReference type="Pfam" id="PF05567"/>
    </source>
</evidence>
<evidence type="ECO:0000256" key="2">
    <source>
        <dbReference type="ARBA" id="ARBA00022837"/>
    </source>
</evidence>
<keyword evidence="4" id="KW-0732">Signal</keyword>
<feature type="compositionally biased region" description="Low complexity" evidence="3">
    <location>
        <begin position="387"/>
        <end position="435"/>
    </location>
</feature>
<feature type="domain" description="PilY1 beta-propeller" evidence="5">
    <location>
        <begin position="910"/>
        <end position="1175"/>
    </location>
</feature>
<gene>
    <name evidence="6" type="ORF">F902_00890</name>
</gene>
<reference evidence="6 7" key="1">
    <citation type="submission" date="2013-02" db="EMBL/GenBank/DDBJ databases">
        <title>The Genome Sequence of Acinetobacter sp. CIP 70.18.</title>
        <authorList>
            <consortium name="The Broad Institute Genome Sequencing Platform"/>
            <consortium name="The Broad Institute Genome Sequencing Center for Infectious Disease"/>
            <person name="Cerqueira G."/>
            <person name="Feldgarden M."/>
            <person name="Courvalin P."/>
            <person name="Perichon B."/>
            <person name="Grillot-Courvalin C."/>
            <person name="Clermont D."/>
            <person name="Rocha E."/>
            <person name="Yoon E.-J."/>
            <person name="Nemec A."/>
            <person name="Walker B."/>
            <person name="Young S.K."/>
            <person name="Zeng Q."/>
            <person name="Gargeya S."/>
            <person name="Fitzgerald M."/>
            <person name="Haas B."/>
            <person name="Abouelleil A."/>
            <person name="Alvarado L."/>
            <person name="Arachchi H.M."/>
            <person name="Berlin A.M."/>
            <person name="Chapman S.B."/>
            <person name="Dewar J."/>
            <person name="Goldberg J."/>
            <person name="Griggs A."/>
            <person name="Gujja S."/>
            <person name="Hansen M."/>
            <person name="Howarth C."/>
            <person name="Imamovic A."/>
            <person name="Larimer J."/>
            <person name="McCowan C."/>
            <person name="Murphy C."/>
            <person name="Neiman D."/>
            <person name="Pearson M."/>
            <person name="Priest M."/>
            <person name="Roberts A."/>
            <person name="Saif S."/>
            <person name="Shea T."/>
            <person name="Sisk P."/>
            <person name="Sykes S."/>
            <person name="Wortman J."/>
            <person name="Nusbaum C."/>
            <person name="Birren B."/>
        </authorList>
    </citation>
    <scope>NUCLEOTIDE SEQUENCE [LARGE SCALE GENOMIC DNA]</scope>
    <source>
        <strain evidence="6 7">CIP 70.18</strain>
    </source>
</reference>
<evidence type="ECO:0000256" key="4">
    <source>
        <dbReference type="SAM" id="SignalP"/>
    </source>
</evidence>
<protein>
    <recommendedName>
        <fullName evidence="5">PilY1 beta-propeller domain-containing protein</fullName>
    </recommendedName>
</protein>
<feature type="chain" id="PRO_5004152600" description="PilY1 beta-propeller domain-containing protein" evidence="4">
    <location>
        <begin position="31"/>
        <end position="1425"/>
    </location>
</feature>
<accession>N9TA51</accession>
<organism evidence="6 7">
    <name type="scientific">Acinetobacter higginsii</name>
    <dbReference type="NCBI Taxonomy" id="70347"/>
    <lineage>
        <taxon>Bacteria</taxon>
        <taxon>Pseudomonadati</taxon>
        <taxon>Pseudomonadota</taxon>
        <taxon>Gammaproteobacteria</taxon>
        <taxon>Moraxellales</taxon>
        <taxon>Moraxellaceae</taxon>
        <taxon>Acinetobacter</taxon>
    </lineage>
</organism>
<dbReference type="EMBL" id="APRN01000033">
    <property type="protein sequence ID" value="ENX60350.1"/>
    <property type="molecule type" value="Genomic_DNA"/>
</dbReference>
<sequence>MKIMKLKKLVVACQAAAMTMATSIAVSTQASDVELYKAPQTSETTLMFMLDVSGSMGDSGSYDGTSQKRIDRLKDGMLKLLKGDATTTRLPDNLATGLSEFSSVSGRIKLEALPLNTPVTLGGTRQTYRQVERLAQPVSCSTTATQDTVTPQQRSETRNRGRTQTRTSTQTITQSESRINTRTRTQNTNGTWPNFPTTWALGNWSGWVDSGSWSNWTTPSNWSGWSLTGTAWNNAWSSWSGYGTPINTGASTTGSWTGGGACSNFINNGGALVLSSVIEMCTEWQTNNINCATWVATNKTLSQITYDNSSVTLVNGAITGIATQSGGSQNATPPSATWTPSNPTSVLDTDTNSTFNEVITNGSASSSTYNPSTVSNSNPTPVTNGKTQTQTRTETHTRTNTNTRTETQSYSETQTRTQTAQTVTARQIRTDTTSGTRADTRTTIYTGTATSTHRYRMIDAVNALTAGGNTPTAYAYAEAAAYMMGKTTKNLTSSGFSSSNGLTAIQDGNTYLAPSRVTRSKQCNTQGIYFLTDGEPNYYNNPGNYTNFMSSTLSPNSFSCSTNQLVSTGNSWGCIGNYAKALLNPANNPAGVSIKTAVVGFGSDFSGTTSSNSDVENAKKWGEVGQGGWYPGQSAQDVVDSVKRFLRKLQKYIPPVTTGSVTIPVDNLDTQNIQPWGYFPQFDPRPDIKVTTWVGNLKKYQVVSNTLKDQDGADVMITSGTDKGQSVDNPNDYWADQNIMREITKVRQVNGIDEEETIRVRVGGALSRLLLGSTTTTGTDPVTTERKIFTDRKLSLAVDNTTYVAQPITDGDLIQIKTVDLKTNNPDNNFNVDSKRGYVAALFGYDVSSDVAASITDQVNTAFNDFLNNTNATLRQMGAVMHSKPILITQKGTTKYDEDTDTISYDDRDDLIAFGTTQGVLHVVRAGKSATDSDAGKEVFSFVPSEMIDRQAESFIGQQDDPSATLHYGIDGQWTAYTEYATKSGEKTNQPVVSVASANGGKQWLYGGLRMGGKSYYSLDLSDVTSTSGTPKLKFRINPTGTCGVTNGLGCMGQSWSKPSIAWVNWQGKRKLVMFVGGGYDSIYESSADYTPSSSYIDQGAGVYMFDANDGSLLWWASANAGSTNTDTKKTYAADMKRSVVSNIKTVDRNSDGLVDHLYFGDLGGQVWRIDLNASAKAGVATGDSGENFATRAVRILDMSGATKVPRFYNAPTFTIHRSVNGLFAAVSISSGNLSFPMSADTNNDDGVYTIFDKDVTRRNLSVLQTTELYTQNVKPGATTGNNLVKNTNGTTKTESSNGGWYYPVGTKKRILNESVAIDGDLYVSIFDSAVDLTATDCKGGVRGESNSKQFCLPYGDGDCKPADNGSGSGPGGGADENFLGKGNVGISFGGINRDRSMVLNLTPDKTPRKYTGKTKFVSQRWYER</sequence>
<dbReference type="Proteomes" id="UP000013084">
    <property type="component" value="Unassembled WGS sequence"/>
</dbReference>
<keyword evidence="1" id="KW-0479">Metal-binding</keyword>
<dbReference type="InterPro" id="IPR036465">
    <property type="entry name" value="vWFA_dom_sf"/>
</dbReference>
<evidence type="ECO:0000313" key="7">
    <source>
        <dbReference type="Proteomes" id="UP000013084"/>
    </source>
</evidence>
<dbReference type="Pfam" id="PF05567">
    <property type="entry name" value="T4P_PilY1"/>
    <property type="match status" value="1"/>
</dbReference>
<feature type="signal peptide" evidence="4">
    <location>
        <begin position="1"/>
        <end position="30"/>
    </location>
</feature>
<keyword evidence="2" id="KW-0106">Calcium</keyword>
<feature type="compositionally biased region" description="Polar residues" evidence="3">
    <location>
        <begin position="324"/>
        <end position="386"/>
    </location>
</feature>
<comment type="caution">
    <text evidence="6">The sequence shown here is derived from an EMBL/GenBank/DDBJ whole genome shotgun (WGS) entry which is preliminary data.</text>
</comment>
<evidence type="ECO:0000313" key="6">
    <source>
        <dbReference type="EMBL" id="ENX60350.1"/>
    </source>
</evidence>
<proteinExistence type="predicted"/>
<dbReference type="RefSeq" id="WP_005201316.1">
    <property type="nucleotide sequence ID" value="NZ_KB850071.1"/>
</dbReference>
<dbReference type="GO" id="GO:0046872">
    <property type="term" value="F:metal ion binding"/>
    <property type="evidence" value="ECO:0007669"/>
    <property type="project" value="UniProtKB-KW"/>
</dbReference>
<dbReference type="InterPro" id="IPR008707">
    <property type="entry name" value="B-propeller_PilY1"/>
</dbReference>
<keyword evidence="7" id="KW-1185">Reference proteome</keyword>
<dbReference type="PATRIC" id="fig|1217700.3.peg.848"/>
<evidence type="ECO:0000256" key="3">
    <source>
        <dbReference type="SAM" id="MobiDB-lite"/>
    </source>
</evidence>
<evidence type="ECO:0000256" key="1">
    <source>
        <dbReference type="ARBA" id="ARBA00022723"/>
    </source>
</evidence>
<feature type="region of interest" description="Disordered" evidence="3">
    <location>
        <begin position="139"/>
        <end position="179"/>
    </location>
</feature>
<dbReference type="SUPFAM" id="SSF53300">
    <property type="entry name" value="vWA-like"/>
    <property type="match status" value="1"/>
</dbReference>
<feature type="region of interest" description="Disordered" evidence="3">
    <location>
        <begin position="324"/>
        <end position="435"/>
    </location>
</feature>